<dbReference type="PIRSF" id="PIRSF001455">
    <property type="entry name" value="DHQ_synth"/>
    <property type="match status" value="1"/>
</dbReference>
<proteinExistence type="predicted"/>
<gene>
    <name evidence="11" type="ordered locus">Poras_0095</name>
</gene>
<dbReference type="EC" id="4.2.3.4" evidence="11"/>
<protein>
    <submittedName>
        <fullName evidence="11">3-dehydroquinate synthase</fullName>
        <ecNumber evidence="11">4.2.3.4</ecNumber>
    </submittedName>
</protein>
<dbReference type="SUPFAM" id="SSF56796">
    <property type="entry name" value="Dehydroquinate synthase-like"/>
    <property type="match status" value="1"/>
</dbReference>
<evidence type="ECO:0000256" key="1">
    <source>
        <dbReference type="ARBA" id="ARBA00001911"/>
    </source>
</evidence>
<keyword evidence="6" id="KW-0057">Aromatic amino acid biosynthesis</keyword>
<evidence type="ECO:0000313" key="11">
    <source>
        <dbReference type="EMBL" id="AEE12049.1"/>
    </source>
</evidence>
<keyword evidence="8" id="KW-0170">Cobalt</keyword>
<dbReference type="EMBL" id="CP002689">
    <property type="protein sequence ID" value="AEE12049.1"/>
    <property type="molecule type" value="Genomic_DNA"/>
</dbReference>
<dbReference type="KEGG" id="pah:Poras_0095"/>
<dbReference type="InterPro" id="IPR030963">
    <property type="entry name" value="DHQ_synth_fam"/>
</dbReference>
<evidence type="ECO:0000256" key="3">
    <source>
        <dbReference type="ARBA" id="ARBA00022605"/>
    </source>
</evidence>
<keyword evidence="3" id="KW-0028">Amino-acid biosynthesis</keyword>
<dbReference type="CDD" id="cd08195">
    <property type="entry name" value="DHQS"/>
    <property type="match status" value="1"/>
</dbReference>
<keyword evidence="4" id="KW-0479">Metal-binding</keyword>
<comment type="cofactor">
    <cofactor evidence="1">
        <name>NAD(+)</name>
        <dbReference type="ChEBI" id="CHEBI:57540"/>
    </cofactor>
</comment>
<dbReference type="AlphaFoldDB" id="F4KL75"/>
<reference evidence="12" key="1">
    <citation type="submission" date="2011-04" db="EMBL/GenBank/DDBJ databases">
        <title>The complete genome of Porphyromonas asaccharolytica DSM 20707.</title>
        <authorList>
            <person name="Lucas S."/>
            <person name="Han J."/>
            <person name="Lapidus A."/>
            <person name="Bruce D."/>
            <person name="Goodwin L."/>
            <person name="Pitluck S."/>
            <person name="Peters L."/>
            <person name="Kyrpides N."/>
            <person name="Mavromatis K."/>
            <person name="Ivanova N."/>
            <person name="Ovchinnikova G."/>
            <person name="Pagani I."/>
            <person name="Lu M."/>
            <person name="Detter J.C."/>
            <person name="Tapia R."/>
            <person name="Han C."/>
            <person name="Land M."/>
            <person name="Hauser L."/>
            <person name="Markowitz V."/>
            <person name="Cheng J.-F."/>
            <person name="Hugenholtz P."/>
            <person name="Woyke T."/>
            <person name="Wu D."/>
            <person name="Gronow S."/>
            <person name="Wellnitz S."/>
            <person name="Brambilla E."/>
            <person name="Klenk H.-P."/>
            <person name="Eisen J.A."/>
        </authorList>
    </citation>
    <scope>NUCLEOTIDE SEQUENCE [LARGE SCALE GENOMIC DNA]</scope>
    <source>
        <strain evidence="12">ATCC 25260 / DSM 20707 / VPI 4198</strain>
    </source>
</reference>
<dbReference type="Proteomes" id="UP000006545">
    <property type="component" value="Chromosome"/>
</dbReference>
<comment type="cofactor">
    <cofactor evidence="2">
        <name>Co(2+)</name>
        <dbReference type="ChEBI" id="CHEBI:48828"/>
    </cofactor>
</comment>
<dbReference type="GO" id="GO:0008652">
    <property type="term" value="P:amino acid biosynthetic process"/>
    <property type="evidence" value="ECO:0007669"/>
    <property type="project" value="UniProtKB-KW"/>
</dbReference>
<dbReference type="Pfam" id="PF24621">
    <property type="entry name" value="DHQS_C"/>
    <property type="match status" value="1"/>
</dbReference>
<dbReference type="eggNOG" id="COG0337">
    <property type="taxonomic scope" value="Bacteria"/>
</dbReference>
<sequence length="364" mass="40335">MPPLAFISTQSRVLVGNLMGDYLRELLRQGKHESYYLLADAKVWHLSQGLIAKSYPELTELPHYLINDPEGAKSLEGIAEMARWLLEQGAHRGATLIALGGGAVSDAVGFLAQIYMRGVSLVLLPTTLLAMADAAVGGKCGINFAGVKNLLGAFASESATLTLCDTVWLESLPEEELRSGCGELIKYGLLVSPDLWHRLLQVLPEQPFSLEQLTPLIREAVRFKLDIVAQDRLDQGLRHQLNLGHTFGHAFEAWSHQHSDKPLLHGEAVALGLVPELYLSHVKLGFPKKVLHQLLTIVQELYRPLAITCRDYDALRELMLHDKKNSDAELISTVALTDIGQVHKLQNKPLDITEALDYYQDTML</sequence>
<dbReference type="Gene3D" id="1.20.1090.10">
    <property type="entry name" value="Dehydroquinate synthase-like - alpha domain"/>
    <property type="match status" value="1"/>
</dbReference>
<feature type="domain" description="3-dehydroquinate synthase C-terminal" evidence="10">
    <location>
        <begin position="180"/>
        <end position="325"/>
    </location>
</feature>
<dbReference type="GO" id="GO:0009073">
    <property type="term" value="P:aromatic amino acid family biosynthetic process"/>
    <property type="evidence" value="ECO:0007669"/>
    <property type="project" value="UniProtKB-KW"/>
</dbReference>
<accession>F4KL75</accession>
<evidence type="ECO:0000259" key="10">
    <source>
        <dbReference type="Pfam" id="PF24621"/>
    </source>
</evidence>
<evidence type="ECO:0000256" key="5">
    <source>
        <dbReference type="ARBA" id="ARBA00023027"/>
    </source>
</evidence>
<keyword evidence="5" id="KW-0520">NAD</keyword>
<dbReference type="InterPro" id="IPR050071">
    <property type="entry name" value="Dehydroquinate_synthase"/>
</dbReference>
<feature type="domain" description="3-dehydroquinate synthase N-terminal" evidence="9">
    <location>
        <begin position="65"/>
        <end position="178"/>
    </location>
</feature>
<dbReference type="Pfam" id="PF01761">
    <property type="entry name" value="DHQ_synthase"/>
    <property type="match status" value="1"/>
</dbReference>
<evidence type="ECO:0000256" key="8">
    <source>
        <dbReference type="ARBA" id="ARBA00023285"/>
    </source>
</evidence>
<evidence type="ECO:0000256" key="2">
    <source>
        <dbReference type="ARBA" id="ARBA00001941"/>
    </source>
</evidence>
<dbReference type="InterPro" id="IPR030960">
    <property type="entry name" value="DHQS/DOIS_N"/>
</dbReference>
<evidence type="ECO:0000259" key="9">
    <source>
        <dbReference type="Pfam" id="PF01761"/>
    </source>
</evidence>
<dbReference type="HOGENOM" id="CLU_001201_0_1_10"/>
<organism evidence="11 12">
    <name type="scientific">Porphyromonas asaccharolytica (strain ATCC 25260 / DSM 20707 / BCRC 10618 / CCUG 7834 / JCM 6326 / LMG 13178 / VPI 4198 / B440)</name>
    <name type="common">Bacteroides asaccharolyticus</name>
    <dbReference type="NCBI Taxonomy" id="879243"/>
    <lineage>
        <taxon>Bacteria</taxon>
        <taxon>Pseudomonadati</taxon>
        <taxon>Bacteroidota</taxon>
        <taxon>Bacteroidia</taxon>
        <taxon>Bacteroidales</taxon>
        <taxon>Porphyromonadaceae</taxon>
        <taxon>Porphyromonas</taxon>
    </lineage>
</organism>
<dbReference type="InterPro" id="IPR056179">
    <property type="entry name" value="DHQS_C"/>
</dbReference>
<dbReference type="GO" id="GO:0046872">
    <property type="term" value="F:metal ion binding"/>
    <property type="evidence" value="ECO:0007669"/>
    <property type="project" value="UniProtKB-KW"/>
</dbReference>
<dbReference type="RefSeq" id="WP_013759761.1">
    <property type="nucleotide sequence ID" value="NC_015501.1"/>
</dbReference>
<keyword evidence="7 11" id="KW-0456">Lyase</keyword>
<keyword evidence="12" id="KW-1185">Reference proteome</keyword>
<dbReference type="PANTHER" id="PTHR43622">
    <property type="entry name" value="3-DEHYDROQUINATE SYNTHASE"/>
    <property type="match status" value="1"/>
</dbReference>
<evidence type="ECO:0000313" key="12">
    <source>
        <dbReference type="Proteomes" id="UP000006545"/>
    </source>
</evidence>
<dbReference type="OrthoDB" id="9806583at2"/>
<evidence type="ECO:0000256" key="4">
    <source>
        <dbReference type="ARBA" id="ARBA00022723"/>
    </source>
</evidence>
<dbReference type="Gene3D" id="3.40.50.1970">
    <property type="match status" value="1"/>
</dbReference>
<dbReference type="PANTHER" id="PTHR43622:SF7">
    <property type="entry name" value="3-DEHYDROQUINATE SYNTHASE, CHLOROPLASTIC"/>
    <property type="match status" value="1"/>
</dbReference>
<evidence type="ECO:0000256" key="6">
    <source>
        <dbReference type="ARBA" id="ARBA00023141"/>
    </source>
</evidence>
<evidence type="ECO:0000256" key="7">
    <source>
        <dbReference type="ARBA" id="ARBA00023239"/>
    </source>
</evidence>
<dbReference type="GO" id="GO:0003856">
    <property type="term" value="F:3-dehydroquinate synthase activity"/>
    <property type="evidence" value="ECO:0007669"/>
    <property type="project" value="UniProtKB-EC"/>
</dbReference>
<name>F4KL75_PORAD</name>
<dbReference type="STRING" id="879243.Poras_0095"/>